<dbReference type="PRINTS" id="PR00160">
    <property type="entry name" value="GLUTAREDOXIN"/>
</dbReference>
<evidence type="ECO:0000313" key="9">
    <source>
        <dbReference type="EMBL" id="GGO08787.1"/>
    </source>
</evidence>
<keyword evidence="6 7" id="KW-0676">Redox-active center</keyword>
<dbReference type="InterPro" id="IPR014025">
    <property type="entry name" value="Glutaredoxin_subgr"/>
</dbReference>
<keyword evidence="5" id="KW-1015">Disulfide bond</keyword>
<proteinExistence type="inferred from homology"/>
<dbReference type="Gene3D" id="3.40.30.10">
    <property type="entry name" value="Glutaredoxin"/>
    <property type="match status" value="1"/>
</dbReference>
<sequence length="85" mass="9186">MAKIDIYTKAWCPYCVRAKGLLKRKQQSFSEIDIGSKAEKRAEMISRSGGASTVPQIFIDGKHVGGCDDLVALDRSGKLDALLGA</sequence>
<evidence type="ECO:0000256" key="7">
    <source>
        <dbReference type="RuleBase" id="RU364065"/>
    </source>
</evidence>
<comment type="function">
    <text evidence="1 7">Has a glutathione-disulfide oxidoreductase activity in the presence of NADPH and glutathione reductase. Reduces low molecular weight disulfides and proteins.</text>
</comment>
<dbReference type="InterPro" id="IPR036249">
    <property type="entry name" value="Thioredoxin-like_sf"/>
</dbReference>
<evidence type="ECO:0000256" key="1">
    <source>
        <dbReference type="ARBA" id="ARBA00002549"/>
    </source>
</evidence>
<evidence type="ECO:0000256" key="5">
    <source>
        <dbReference type="ARBA" id="ARBA00023157"/>
    </source>
</evidence>
<dbReference type="Pfam" id="PF00462">
    <property type="entry name" value="Glutaredoxin"/>
    <property type="match status" value="1"/>
</dbReference>
<dbReference type="InterPro" id="IPR011767">
    <property type="entry name" value="GLR_AS"/>
</dbReference>
<evidence type="ECO:0000313" key="10">
    <source>
        <dbReference type="Proteomes" id="UP000602381"/>
    </source>
</evidence>
<keyword evidence="4 7" id="KW-0249">Electron transport</keyword>
<reference evidence="10" key="1">
    <citation type="journal article" date="2019" name="Int. J. Syst. Evol. Microbiol.">
        <title>The Global Catalogue of Microorganisms (GCM) 10K type strain sequencing project: providing services to taxonomists for standard genome sequencing and annotation.</title>
        <authorList>
            <consortium name="The Broad Institute Genomics Platform"/>
            <consortium name="The Broad Institute Genome Sequencing Center for Infectious Disease"/>
            <person name="Wu L."/>
            <person name="Ma J."/>
        </authorList>
    </citation>
    <scope>NUCLEOTIDE SEQUENCE [LARGE SCALE GENOMIC DNA]</scope>
    <source>
        <strain evidence="10">JCM 17843</strain>
    </source>
</reference>
<dbReference type="Proteomes" id="UP000602381">
    <property type="component" value="Unassembled WGS sequence"/>
</dbReference>
<dbReference type="PROSITE" id="PS00195">
    <property type="entry name" value="GLUTAREDOXIN_1"/>
    <property type="match status" value="1"/>
</dbReference>
<organism evidence="9 10">
    <name type="scientific">Iodidimonas muriae</name>
    <dbReference type="NCBI Taxonomy" id="261467"/>
    <lineage>
        <taxon>Bacteria</taxon>
        <taxon>Pseudomonadati</taxon>
        <taxon>Pseudomonadota</taxon>
        <taxon>Alphaproteobacteria</taxon>
        <taxon>Iodidimonadales</taxon>
        <taxon>Iodidimonadaceae</taxon>
        <taxon>Iodidimonas</taxon>
    </lineage>
</organism>
<evidence type="ECO:0000256" key="3">
    <source>
        <dbReference type="ARBA" id="ARBA00022448"/>
    </source>
</evidence>
<dbReference type="EMBL" id="BMOV01000002">
    <property type="protein sequence ID" value="GGO08787.1"/>
    <property type="molecule type" value="Genomic_DNA"/>
</dbReference>
<name>A0ABQ2LAY4_9PROT</name>
<keyword evidence="10" id="KW-1185">Reference proteome</keyword>
<feature type="domain" description="Glutaredoxin" evidence="8">
    <location>
        <begin position="5"/>
        <end position="64"/>
    </location>
</feature>
<dbReference type="SUPFAM" id="SSF52833">
    <property type="entry name" value="Thioredoxin-like"/>
    <property type="match status" value="1"/>
</dbReference>
<dbReference type="PROSITE" id="PS51354">
    <property type="entry name" value="GLUTAREDOXIN_2"/>
    <property type="match status" value="1"/>
</dbReference>
<keyword evidence="3 7" id="KW-0813">Transport</keyword>
<keyword evidence="7" id="KW-0963">Cytoplasm</keyword>
<dbReference type="RefSeq" id="WP_150004479.1">
    <property type="nucleotide sequence ID" value="NZ_BMOV01000002.1"/>
</dbReference>
<evidence type="ECO:0000256" key="4">
    <source>
        <dbReference type="ARBA" id="ARBA00022982"/>
    </source>
</evidence>
<dbReference type="PANTHER" id="PTHR45694">
    <property type="entry name" value="GLUTAREDOXIN 2"/>
    <property type="match status" value="1"/>
</dbReference>
<gene>
    <name evidence="9" type="ORF">GCM10007972_09580</name>
</gene>
<accession>A0ABQ2LAY4</accession>
<comment type="caution">
    <text evidence="9">The sequence shown here is derived from an EMBL/GenBank/DDBJ whole genome shotgun (WGS) entry which is preliminary data.</text>
</comment>
<dbReference type="PANTHER" id="PTHR45694:SF18">
    <property type="entry name" value="GLUTAREDOXIN-1-RELATED"/>
    <property type="match status" value="1"/>
</dbReference>
<evidence type="ECO:0000256" key="2">
    <source>
        <dbReference type="ARBA" id="ARBA00007787"/>
    </source>
</evidence>
<evidence type="ECO:0000259" key="8">
    <source>
        <dbReference type="Pfam" id="PF00462"/>
    </source>
</evidence>
<evidence type="ECO:0000256" key="6">
    <source>
        <dbReference type="ARBA" id="ARBA00023284"/>
    </source>
</evidence>
<comment type="similarity">
    <text evidence="2 7">Belongs to the glutaredoxin family.</text>
</comment>
<protein>
    <recommendedName>
        <fullName evidence="7">Glutaredoxin</fullName>
    </recommendedName>
</protein>
<dbReference type="CDD" id="cd03418">
    <property type="entry name" value="GRX_GRXb_1_3_like"/>
    <property type="match status" value="1"/>
</dbReference>
<dbReference type="InterPro" id="IPR002109">
    <property type="entry name" value="Glutaredoxin"/>
</dbReference>
<dbReference type="NCBIfam" id="TIGR02181">
    <property type="entry name" value="GRX_bact"/>
    <property type="match status" value="1"/>
</dbReference>
<dbReference type="InterPro" id="IPR011900">
    <property type="entry name" value="GRX_bact"/>
</dbReference>